<evidence type="ECO:0000256" key="1">
    <source>
        <dbReference type="ARBA" id="ARBA00022691"/>
    </source>
</evidence>
<feature type="active site" description="Proton donor; for catalytic activity" evidence="10">
    <location>
        <position position="84"/>
    </location>
</feature>
<dbReference type="GO" id="GO:0005829">
    <property type="term" value="C:cytosol"/>
    <property type="evidence" value="ECO:0007669"/>
    <property type="project" value="TreeGrafter"/>
</dbReference>
<evidence type="ECO:0000256" key="10">
    <source>
        <dbReference type="HAMAP-Rule" id="MF_00464"/>
    </source>
</evidence>
<evidence type="ECO:0000256" key="8">
    <source>
        <dbReference type="ARBA" id="ARBA00023270"/>
    </source>
</evidence>
<evidence type="ECO:0000256" key="7">
    <source>
        <dbReference type="ARBA" id="ARBA00023239"/>
    </source>
</evidence>
<accession>Q3IBQ8</accession>
<sequence>MMKSLGNHFLLDLWGVSPTILNDDEELERLLLSAAEAGGAHPVECWFRFFEPQGITGVILLNESHLTIHTWPELAYAAVDVFTCGPASVGHSVSREILAVLQPDRHEMRRLCRGLLPDGLTHTIHQ</sequence>
<dbReference type="Pfam" id="PF02675">
    <property type="entry name" value="AdoMet_dc"/>
    <property type="match status" value="1"/>
</dbReference>
<name>Q3IBQ8_9BACT</name>
<dbReference type="InterPro" id="IPR003826">
    <property type="entry name" value="AdoMetDC_fam_prok"/>
</dbReference>
<keyword evidence="9 10" id="KW-0670">Pyruvate</keyword>
<feature type="active site" description="Schiff-base intermediate with substrate; via pyruvic acid" evidence="10">
    <location>
        <position position="64"/>
    </location>
</feature>
<dbReference type="PANTHER" id="PTHR33866">
    <property type="entry name" value="S-ADENOSYLMETHIONINE DECARBOXYLASE PROENZYME"/>
    <property type="match status" value="1"/>
</dbReference>
<dbReference type="UniPathway" id="UPA00331">
    <property type="reaction ID" value="UER00451"/>
</dbReference>
<keyword evidence="4 10" id="KW-0745">Spermidine biosynthesis</keyword>
<dbReference type="HAMAP" id="MF_00464">
    <property type="entry name" value="AdoMetDC_1"/>
    <property type="match status" value="1"/>
</dbReference>
<feature type="chain" id="PRO_5023335830" description="S-adenosylmethionine decarboxylase alpha chain" evidence="10">
    <location>
        <begin position="64"/>
        <end position="126"/>
    </location>
</feature>
<keyword evidence="7 10" id="KW-0456">Lyase</keyword>
<feature type="modified residue" description="Pyruvic acid (Ser); by autocatalysis" evidence="10">
    <location>
        <position position="64"/>
    </location>
</feature>
<evidence type="ECO:0000256" key="3">
    <source>
        <dbReference type="ARBA" id="ARBA00022813"/>
    </source>
</evidence>
<evidence type="ECO:0000313" key="11">
    <source>
        <dbReference type="EMBL" id="CAJ31141.1"/>
    </source>
</evidence>
<dbReference type="AlphaFoldDB" id="Q3IBQ8"/>
<gene>
    <name evidence="10" type="primary">speH</name>
    <name evidence="11" type="ORF">42c90029</name>
</gene>
<dbReference type="InterPro" id="IPR042286">
    <property type="entry name" value="AdoMetDC_C"/>
</dbReference>
<dbReference type="GO" id="GO:0004014">
    <property type="term" value="F:adenosylmethionine decarboxylase activity"/>
    <property type="evidence" value="ECO:0007669"/>
    <property type="project" value="UniProtKB-UniRule"/>
</dbReference>
<keyword evidence="2 10" id="KW-0210">Decarboxylase</keyword>
<evidence type="ECO:0000256" key="9">
    <source>
        <dbReference type="ARBA" id="ARBA00023317"/>
    </source>
</evidence>
<comment type="subunit">
    <text evidence="10">Heterotetramer of two alpha and two beta chains arranged as a dimer of alpha/beta heterodimers.</text>
</comment>
<reference evidence="11" key="1">
    <citation type="journal article" date="2005" name="J. Bacteriol.">
        <title>Clustered genes related to sulfate respiration in uncultured prokaryotes support the theory of their concomitant horizontal transfer.</title>
        <authorList>
            <person name="Mussmann M."/>
            <person name="Richter M."/>
            <person name="Lombardot T."/>
            <person name="Meyerdierks A."/>
            <person name="Kuever J."/>
            <person name="Kube M."/>
            <person name="Glockner F.O."/>
            <person name="Amann R."/>
        </authorList>
    </citation>
    <scope>NUCLEOTIDE SEQUENCE</scope>
</reference>
<comment type="catalytic activity">
    <reaction evidence="10">
        <text>S-adenosyl-L-methionine + H(+) = S-adenosyl 3-(methylsulfanyl)propylamine + CO2</text>
        <dbReference type="Rhea" id="RHEA:15981"/>
        <dbReference type="ChEBI" id="CHEBI:15378"/>
        <dbReference type="ChEBI" id="CHEBI:16526"/>
        <dbReference type="ChEBI" id="CHEBI:57443"/>
        <dbReference type="ChEBI" id="CHEBI:59789"/>
        <dbReference type="EC" id="4.1.1.50"/>
    </reaction>
</comment>
<dbReference type="EC" id="4.1.1.50" evidence="10"/>
<comment type="similarity">
    <text evidence="10">Belongs to the prokaryotic AdoMetDC family. Type 1 subfamily.</text>
</comment>
<evidence type="ECO:0000256" key="4">
    <source>
        <dbReference type="ARBA" id="ARBA00023066"/>
    </source>
</evidence>
<comment type="pathway">
    <text evidence="10">Amine and polyamine biosynthesis; S-adenosylmethioninamine biosynthesis; S-adenosylmethioninamine from S-adenosyl-L-methionine: step 1/1.</text>
</comment>
<dbReference type="InterPro" id="IPR016067">
    <property type="entry name" value="S-AdoMet_deCO2ase_core"/>
</dbReference>
<keyword evidence="8 10" id="KW-0704">Schiff base</keyword>
<evidence type="ECO:0000256" key="6">
    <source>
        <dbReference type="ARBA" id="ARBA00023145"/>
    </source>
</evidence>
<dbReference type="PANTHER" id="PTHR33866:SF2">
    <property type="entry name" value="S-ADENOSYLMETHIONINE DECARBOXYLASE PROENZYME"/>
    <property type="match status" value="1"/>
</dbReference>
<proteinExistence type="inferred from homology"/>
<dbReference type="SUPFAM" id="SSF56276">
    <property type="entry name" value="S-adenosylmethionine decarboxylase"/>
    <property type="match status" value="1"/>
</dbReference>
<keyword evidence="3 10" id="KW-0068">Autocatalytic cleavage</keyword>
<keyword evidence="6 10" id="KW-0865">Zymogen</keyword>
<comment type="PTM">
    <text evidence="10">Is synthesized initially as an inactive proenzyme. Formation of the active enzyme involves a self-maturation process in which the active site pyruvoyl group is generated from an internal serine residue via an autocatalytic post-translational modification. Two non-identical subunits are generated from the proenzyme in this reaction, and the pyruvate is formed at the N-terminus of the alpha chain, which is derived from the carboxyl end of the proenzyme. The post-translation cleavage follows an unusual pathway, termed non-hydrolytic serinolysis, in which the side chain hydroxyl group of the serine supplies its oxygen atom to form the C-terminus of the beta chain, while the remainder of the serine residue undergoes an oxidative deamination to produce ammonia and the pyruvoyl group blocking the N-terminus of the alpha chain.</text>
</comment>
<dbReference type="NCBIfam" id="TIGR03330">
    <property type="entry name" value="SAM_DCase_Bsu"/>
    <property type="match status" value="1"/>
</dbReference>
<dbReference type="EMBL" id="CT025834">
    <property type="protein sequence ID" value="CAJ31141.1"/>
    <property type="molecule type" value="Genomic_DNA"/>
</dbReference>
<keyword evidence="5 10" id="KW-0620">Polyamine biosynthesis</keyword>
<dbReference type="InterPro" id="IPR017716">
    <property type="entry name" value="S-AdoMet_deCOase_pro-enz"/>
</dbReference>
<organism evidence="11">
    <name type="scientific">uncultured sulfate-reducing bacterium</name>
    <dbReference type="NCBI Taxonomy" id="153939"/>
    <lineage>
        <taxon>Bacteria</taxon>
        <taxon>environmental samples</taxon>
    </lineage>
</organism>
<feature type="active site" description="Proton acceptor; for processing activity" evidence="10">
    <location>
        <position position="69"/>
    </location>
</feature>
<keyword evidence="1 10" id="KW-0949">S-adenosyl-L-methionine</keyword>
<feature type="site" description="Cleavage (non-hydrolytic); by autolysis" evidence="10">
    <location>
        <begin position="63"/>
        <end position="64"/>
    </location>
</feature>
<comment type="cofactor">
    <cofactor evidence="10">
        <name>pyruvate</name>
        <dbReference type="ChEBI" id="CHEBI:15361"/>
    </cofactor>
    <text evidence="10">Binds 1 pyruvoyl group covalently per subunit.</text>
</comment>
<evidence type="ECO:0000256" key="5">
    <source>
        <dbReference type="ARBA" id="ARBA00023115"/>
    </source>
</evidence>
<dbReference type="Gene3D" id="3.30.160.750">
    <property type="match status" value="1"/>
</dbReference>
<dbReference type="GO" id="GO:0008295">
    <property type="term" value="P:spermidine biosynthetic process"/>
    <property type="evidence" value="ECO:0007669"/>
    <property type="project" value="UniProtKB-UniRule"/>
</dbReference>
<evidence type="ECO:0000256" key="2">
    <source>
        <dbReference type="ARBA" id="ARBA00022793"/>
    </source>
</evidence>
<dbReference type="InterPro" id="IPR042284">
    <property type="entry name" value="AdoMetDC_N"/>
</dbReference>
<comment type="function">
    <text evidence="10">Catalyzes the decarboxylation of S-adenosylmethionine to S-adenosylmethioninamine (dcAdoMet), the propylamine donor required for the synthesis of the polyamines spermine and spermidine from the diamine putrescine.</text>
</comment>
<dbReference type="Gene3D" id="3.30.360.110">
    <property type="entry name" value="S-adenosylmethionine decarboxylase domain"/>
    <property type="match status" value="1"/>
</dbReference>
<feature type="chain" id="PRO_5023335831" description="S-adenosylmethionine decarboxylase beta chain" evidence="10">
    <location>
        <begin position="1"/>
        <end position="63"/>
    </location>
</feature>
<protein>
    <recommendedName>
        <fullName evidence="10">S-adenosylmethionine decarboxylase proenzyme</fullName>
        <shortName evidence="10">AdoMetDC</shortName>
        <shortName evidence="10">SAMDC</shortName>
        <ecNumber evidence="10">4.1.1.50</ecNumber>
    </recommendedName>
    <component>
        <recommendedName>
            <fullName evidence="10">S-adenosylmethionine decarboxylase beta chain</fullName>
        </recommendedName>
    </component>
    <component>
        <recommendedName>
            <fullName evidence="10">S-adenosylmethionine decarboxylase alpha chain</fullName>
        </recommendedName>
    </component>
</protein>